<evidence type="ECO:0000256" key="2">
    <source>
        <dbReference type="SAM" id="MobiDB-lite"/>
    </source>
</evidence>
<gene>
    <name evidence="4" type="ORF">YM304_33210</name>
</gene>
<evidence type="ECO:0008006" key="6">
    <source>
        <dbReference type="Google" id="ProtNLM"/>
    </source>
</evidence>
<evidence type="ECO:0000256" key="1">
    <source>
        <dbReference type="SAM" id="Coils"/>
    </source>
</evidence>
<dbReference type="InterPro" id="IPR007060">
    <property type="entry name" value="FtsL/DivIC"/>
</dbReference>
<dbReference type="KEGG" id="aym:YM304_33210"/>
<keyword evidence="3" id="KW-1133">Transmembrane helix</keyword>
<proteinExistence type="predicted"/>
<keyword evidence="3" id="KW-0812">Transmembrane</keyword>
<feature type="transmembrane region" description="Helical" evidence="3">
    <location>
        <begin position="44"/>
        <end position="66"/>
    </location>
</feature>
<organism evidence="4 5">
    <name type="scientific">Ilumatobacter coccineus (strain NBRC 103263 / KCTC 29153 / YM16-304)</name>
    <dbReference type="NCBI Taxonomy" id="1313172"/>
    <lineage>
        <taxon>Bacteria</taxon>
        <taxon>Bacillati</taxon>
        <taxon>Actinomycetota</taxon>
        <taxon>Acidimicrobiia</taxon>
        <taxon>Acidimicrobiales</taxon>
        <taxon>Ilumatobacteraceae</taxon>
        <taxon>Ilumatobacter</taxon>
    </lineage>
</organism>
<evidence type="ECO:0000313" key="4">
    <source>
        <dbReference type="EMBL" id="BAN03635.1"/>
    </source>
</evidence>
<feature type="region of interest" description="Disordered" evidence="2">
    <location>
        <begin position="1"/>
        <end position="23"/>
    </location>
</feature>
<feature type="coiled-coil region" evidence="1">
    <location>
        <begin position="78"/>
        <end position="105"/>
    </location>
</feature>
<reference evidence="4 5" key="1">
    <citation type="journal article" date="2013" name="Int. J. Syst. Evol. Microbiol.">
        <title>Ilumatobacter nonamiense sp. nov. and Ilumatobacter coccineum sp. nov., isolated from seashore sand.</title>
        <authorList>
            <person name="Matsumoto A."/>
            <person name="Kasai H."/>
            <person name="Matsuo Y."/>
            <person name="Shizuri Y."/>
            <person name="Ichikawa N."/>
            <person name="Fujita N."/>
            <person name="Omura S."/>
            <person name="Takahashi Y."/>
        </authorList>
    </citation>
    <scope>NUCLEOTIDE SEQUENCE [LARGE SCALE GENOMIC DNA]</scope>
    <source>
        <strain evidence="5">NBRC 103263 / KCTC 29153 / YM16-304</strain>
    </source>
</reference>
<name>A0A6C7EF16_ILUCY</name>
<dbReference type="AlphaFoldDB" id="A0A6C7EF16"/>
<evidence type="ECO:0000313" key="5">
    <source>
        <dbReference type="Proteomes" id="UP000011863"/>
    </source>
</evidence>
<protein>
    <recommendedName>
        <fullName evidence="6">Septum formation initiator family protein</fullName>
    </recommendedName>
</protein>
<accession>A0A6C7EF16</accession>
<sequence>MPRNATTSIKRPPVRASADAGSSRLGDFTRPIPIDKRISRRPKLALIAGLLALGVIVAASVAVFVLPIGTWRDQDTDIVQRQAQLDELNRVNAELQAEVDRLGTDDGIREAARQDYGYVEQGEERSSILPFPELSTDLPDGWPYNAVTQIMDATAAGPRPAPVDDASAD</sequence>
<keyword evidence="1" id="KW-0175">Coiled coil</keyword>
<dbReference type="EMBL" id="AP012057">
    <property type="protein sequence ID" value="BAN03635.1"/>
    <property type="molecule type" value="Genomic_DNA"/>
</dbReference>
<dbReference type="Pfam" id="PF04977">
    <property type="entry name" value="DivIC"/>
    <property type="match status" value="1"/>
</dbReference>
<dbReference type="Proteomes" id="UP000011863">
    <property type="component" value="Chromosome"/>
</dbReference>
<dbReference type="RefSeq" id="WP_015442882.1">
    <property type="nucleotide sequence ID" value="NC_020520.1"/>
</dbReference>
<keyword evidence="5" id="KW-1185">Reference proteome</keyword>
<evidence type="ECO:0000256" key="3">
    <source>
        <dbReference type="SAM" id="Phobius"/>
    </source>
</evidence>
<keyword evidence="3" id="KW-0472">Membrane</keyword>